<proteinExistence type="predicted"/>
<keyword evidence="3" id="KW-1185">Reference proteome</keyword>
<sequence length="141" mass="15500">MNSPSDDGQYTDTDKEEGVVDDDRKSSEGSTSLERQPVSCNNLDPNDHNIEVEKGHQEHSSTSSSDVEGEEARLRQKLLERRNVLSSSSVLKREVIEVEHGSTSSVSVTITNVDKKLKSKIRSISPKTKKSSKLTSNINGS</sequence>
<dbReference type="Proteomes" id="UP000280834">
    <property type="component" value="Unassembled WGS sequence"/>
</dbReference>
<feature type="compositionally biased region" description="Basic and acidic residues" evidence="1">
    <location>
        <begin position="12"/>
        <end position="27"/>
    </location>
</feature>
<dbReference type="AlphaFoldDB" id="A0A0R3QE32"/>
<dbReference type="STRING" id="42155.A0A0R3QE32"/>
<evidence type="ECO:0000313" key="2">
    <source>
        <dbReference type="EMBL" id="VDO15748.1"/>
    </source>
</evidence>
<name>A0A0R3QE32_9BILA</name>
<feature type="compositionally biased region" description="Polar residues" evidence="1">
    <location>
        <begin position="28"/>
        <end position="44"/>
    </location>
</feature>
<accession>A0A0R3QE32</accession>
<evidence type="ECO:0000256" key="1">
    <source>
        <dbReference type="SAM" id="MobiDB-lite"/>
    </source>
</evidence>
<feature type="compositionally biased region" description="Basic residues" evidence="1">
    <location>
        <begin position="121"/>
        <end position="132"/>
    </location>
</feature>
<protein>
    <submittedName>
        <fullName evidence="2 4">Uncharacterized protein</fullName>
    </submittedName>
</protein>
<dbReference type="WBParaSite" id="BTMF_0000461801-mRNA-1">
    <property type="protein sequence ID" value="BTMF_0000461801-mRNA-1"/>
    <property type="gene ID" value="BTMF_0000461801"/>
</dbReference>
<evidence type="ECO:0000313" key="3">
    <source>
        <dbReference type="Proteomes" id="UP000280834"/>
    </source>
</evidence>
<reference evidence="4" key="1">
    <citation type="submission" date="2017-02" db="UniProtKB">
        <authorList>
            <consortium name="WormBaseParasite"/>
        </authorList>
    </citation>
    <scope>IDENTIFICATION</scope>
</reference>
<feature type="region of interest" description="Disordered" evidence="1">
    <location>
        <begin position="121"/>
        <end position="141"/>
    </location>
</feature>
<gene>
    <name evidence="2" type="ORF">BTMF_LOCUS3916</name>
</gene>
<feature type="compositionally biased region" description="Polar residues" evidence="1">
    <location>
        <begin position="1"/>
        <end position="11"/>
    </location>
</feature>
<organism evidence="4">
    <name type="scientific">Brugia timori</name>
    <dbReference type="NCBI Taxonomy" id="42155"/>
    <lineage>
        <taxon>Eukaryota</taxon>
        <taxon>Metazoa</taxon>
        <taxon>Ecdysozoa</taxon>
        <taxon>Nematoda</taxon>
        <taxon>Chromadorea</taxon>
        <taxon>Rhabditida</taxon>
        <taxon>Spirurina</taxon>
        <taxon>Spiruromorpha</taxon>
        <taxon>Filarioidea</taxon>
        <taxon>Onchocercidae</taxon>
        <taxon>Brugia</taxon>
    </lineage>
</organism>
<feature type="compositionally biased region" description="Basic and acidic residues" evidence="1">
    <location>
        <begin position="45"/>
        <end position="59"/>
    </location>
</feature>
<evidence type="ECO:0000313" key="4">
    <source>
        <dbReference type="WBParaSite" id="BTMF_0000461801-mRNA-1"/>
    </source>
</evidence>
<dbReference type="EMBL" id="UZAG01003701">
    <property type="protein sequence ID" value="VDO15748.1"/>
    <property type="molecule type" value="Genomic_DNA"/>
</dbReference>
<reference evidence="2 3" key="2">
    <citation type="submission" date="2018-11" db="EMBL/GenBank/DDBJ databases">
        <authorList>
            <consortium name="Pathogen Informatics"/>
        </authorList>
    </citation>
    <scope>NUCLEOTIDE SEQUENCE [LARGE SCALE GENOMIC DNA]</scope>
</reference>
<feature type="region of interest" description="Disordered" evidence="1">
    <location>
        <begin position="1"/>
        <end position="72"/>
    </location>
</feature>